<protein>
    <submittedName>
        <fullName evidence="9">Manganese ABC transporter, inner membrane permease protein SitD</fullName>
    </submittedName>
</protein>
<evidence type="ECO:0000256" key="7">
    <source>
        <dbReference type="ARBA" id="ARBA00023136"/>
    </source>
</evidence>
<dbReference type="AlphaFoldDB" id="A0A3B1D2G8"/>
<evidence type="ECO:0000256" key="2">
    <source>
        <dbReference type="ARBA" id="ARBA00008034"/>
    </source>
</evidence>
<dbReference type="InterPro" id="IPR001626">
    <property type="entry name" value="ABC_TroCD"/>
</dbReference>
<evidence type="ECO:0000256" key="3">
    <source>
        <dbReference type="ARBA" id="ARBA00022448"/>
    </source>
</evidence>
<feature type="transmembrane region" description="Helical" evidence="8">
    <location>
        <begin position="37"/>
        <end position="54"/>
    </location>
</feature>
<dbReference type="EMBL" id="UOGJ01000119">
    <property type="protein sequence ID" value="VAX37086.1"/>
    <property type="molecule type" value="Genomic_DNA"/>
</dbReference>
<evidence type="ECO:0000256" key="8">
    <source>
        <dbReference type="SAM" id="Phobius"/>
    </source>
</evidence>
<evidence type="ECO:0000256" key="5">
    <source>
        <dbReference type="ARBA" id="ARBA00022692"/>
    </source>
</evidence>
<dbReference type="CDD" id="cd06550">
    <property type="entry name" value="TM_ABC_iron-siderophores_like"/>
    <property type="match status" value="1"/>
</dbReference>
<accession>A0A3B1D2G8</accession>
<feature type="transmembrane region" description="Helical" evidence="8">
    <location>
        <begin position="145"/>
        <end position="163"/>
    </location>
</feature>
<feature type="transmembrane region" description="Helical" evidence="8">
    <location>
        <begin position="89"/>
        <end position="110"/>
    </location>
</feature>
<evidence type="ECO:0000256" key="1">
    <source>
        <dbReference type="ARBA" id="ARBA00004651"/>
    </source>
</evidence>
<feature type="transmembrane region" description="Helical" evidence="8">
    <location>
        <begin position="257"/>
        <end position="276"/>
    </location>
</feature>
<name>A0A3B1D2G8_9ZZZZ</name>
<dbReference type="Gene3D" id="1.10.3470.10">
    <property type="entry name" value="ABC transporter involved in vitamin B12 uptake, BtuC"/>
    <property type="match status" value="1"/>
</dbReference>
<keyword evidence="7 8" id="KW-0472">Membrane</keyword>
<keyword evidence="3" id="KW-0813">Transport</keyword>
<comment type="subcellular location">
    <subcellularLocation>
        <location evidence="1">Cell membrane</location>
        <topology evidence="1">Multi-pass membrane protein</topology>
    </subcellularLocation>
</comment>
<feature type="transmembrane region" description="Helical" evidence="8">
    <location>
        <begin position="231"/>
        <end position="251"/>
    </location>
</feature>
<gene>
    <name evidence="9" type="ORF">MNBD_UNCLBAC01-1601</name>
</gene>
<evidence type="ECO:0000256" key="6">
    <source>
        <dbReference type="ARBA" id="ARBA00022989"/>
    </source>
</evidence>
<feature type="transmembrane region" description="Helical" evidence="8">
    <location>
        <begin position="175"/>
        <end position="199"/>
    </location>
</feature>
<dbReference type="GO" id="GO:0055085">
    <property type="term" value="P:transmembrane transport"/>
    <property type="evidence" value="ECO:0007669"/>
    <property type="project" value="InterPro"/>
</dbReference>
<organism evidence="9">
    <name type="scientific">hydrothermal vent metagenome</name>
    <dbReference type="NCBI Taxonomy" id="652676"/>
    <lineage>
        <taxon>unclassified sequences</taxon>
        <taxon>metagenomes</taxon>
        <taxon>ecological metagenomes</taxon>
    </lineage>
</organism>
<feature type="transmembrane region" description="Helical" evidence="8">
    <location>
        <begin position="60"/>
        <end position="80"/>
    </location>
</feature>
<dbReference type="GO" id="GO:0010043">
    <property type="term" value="P:response to zinc ion"/>
    <property type="evidence" value="ECO:0007669"/>
    <property type="project" value="TreeGrafter"/>
</dbReference>
<dbReference type="InterPro" id="IPR037294">
    <property type="entry name" value="ABC_BtuC-like"/>
</dbReference>
<keyword evidence="6 8" id="KW-1133">Transmembrane helix</keyword>
<sequence length="370" mass="40265">MSTHQIDIIILAVLISVTCAIPGVFLVLRRVALMSDAISHAILLGIVVAFLFTKNLTSPLLIFGATLTGVLTVTLTEIIIKTRKLKKDAAIGLVFPLLFSIGVILLNIFARDVHLDSECVLFGEIAFTPFNRLIVNGMDLGPQSSWVMGGILLLNVLFVFFFYKELKVSTFDSGLAASLGFFPGLIHYFLMTIVSITTVGAFESVGSILVVALMITPPAAAYLLTNRLSHMIFISCGLGALSAIGGYFLAYKLDASISGSMAVMSGIIFIVILIFAPERGLLAKIIVRKWTKWDFAISTLAVHLLQAEADGADATELITSHMHEHMLWSNEYTSEVIAQCIHDDILYKEENTLILTSYGREKASLALSKS</sequence>
<dbReference type="PANTHER" id="PTHR30477:SF8">
    <property type="entry name" value="METAL TRANSPORT SYSTEM MEMBRANE PROTEIN CT_070-RELATED"/>
    <property type="match status" value="1"/>
</dbReference>
<feature type="transmembrane region" description="Helical" evidence="8">
    <location>
        <begin position="6"/>
        <end position="28"/>
    </location>
</feature>
<proteinExistence type="inferred from homology"/>
<evidence type="ECO:0000313" key="9">
    <source>
        <dbReference type="EMBL" id="VAX37086.1"/>
    </source>
</evidence>
<dbReference type="SUPFAM" id="SSF81345">
    <property type="entry name" value="ABC transporter involved in vitamin B12 uptake, BtuC"/>
    <property type="match status" value="1"/>
</dbReference>
<keyword evidence="4" id="KW-1003">Cell membrane</keyword>
<keyword evidence="5 8" id="KW-0812">Transmembrane</keyword>
<feature type="transmembrane region" description="Helical" evidence="8">
    <location>
        <begin position="205"/>
        <end position="224"/>
    </location>
</feature>
<dbReference type="PANTHER" id="PTHR30477">
    <property type="entry name" value="ABC-TRANSPORTER METAL-BINDING PROTEIN"/>
    <property type="match status" value="1"/>
</dbReference>
<evidence type="ECO:0000256" key="4">
    <source>
        <dbReference type="ARBA" id="ARBA00022475"/>
    </source>
</evidence>
<reference evidence="9" key="1">
    <citation type="submission" date="2018-06" db="EMBL/GenBank/DDBJ databases">
        <authorList>
            <person name="Zhirakovskaya E."/>
        </authorList>
    </citation>
    <scope>NUCLEOTIDE SEQUENCE</scope>
</reference>
<dbReference type="GO" id="GO:0043190">
    <property type="term" value="C:ATP-binding cassette (ABC) transporter complex"/>
    <property type="evidence" value="ECO:0007669"/>
    <property type="project" value="InterPro"/>
</dbReference>
<comment type="similarity">
    <text evidence="2">Belongs to the ABC-3 integral membrane protein family.</text>
</comment>
<dbReference type="Pfam" id="PF00950">
    <property type="entry name" value="ABC-3"/>
    <property type="match status" value="1"/>
</dbReference>